<evidence type="ECO:0000313" key="1">
    <source>
        <dbReference type="EMBL" id="EMQ97639.1"/>
    </source>
</evidence>
<gene>
    <name evidence="1" type="ORF">ADIAG_03019</name>
</gene>
<organism evidence="1 2">
    <name type="scientific">Paeniglutamicibacter gangotriensis Lz1y</name>
    <dbReference type="NCBI Taxonomy" id="1276920"/>
    <lineage>
        <taxon>Bacteria</taxon>
        <taxon>Bacillati</taxon>
        <taxon>Actinomycetota</taxon>
        <taxon>Actinomycetes</taxon>
        <taxon>Micrococcales</taxon>
        <taxon>Micrococcaceae</taxon>
        <taxon>Paeniglutamicibacter</taxon>
    </lineage>
</organism>
<name>M7N790_9MICC</name>
<dbReference type="EMBL" id="AOCK01000009">
    <property type="protein sequence ID" value="EMQ97639.1"/>
    <property type="molecule type" value="Genomic_DNA"/>
</dbReference>
<accession>M7N790</accession>
<keyword evidence="2" id="KW-1185">Reference proteome</keyword>
<proteinExistence type="predicted"/>
<dbReference type="Proteomes" id="UP000012015">
    <property type="component" value="Unassembled WGS sequence"/>
</dbReference>
<reference evidence="1 2" key="1">
    <citation type="journal article" date="2013" name="Genome Announc.">
        <title>Draft Genome Sequence of Arthrobacter gangotriensis Strain Lz1yT, Isolated from a Penguin Rookery Soil Sample Collected in Antarctica, near the Indian Station Dakshin Gangotri.</title>
        <authorList>
            <person name="Shivaji S."/>
            <person name="Ara S."/>
            <person name="Bandi S."/>
            <person name="Singh A."/>
            <person name="Kumar Pinnaka A."/>
        </authorList>
    </citation>
    <scope>NUCLEOTIDE SEQUENCE [LARGE SCALE GENOMIC DNA]</scope>
    <source>
        <strain evidence="1 2">Lz1y</strain>
    </source>
</reference>
<protein>
    <submittedName>
        <fullName evidence="1">Uncharacterized protein</fullName>
    </submittedName>
</protein>
<sequence length="84" mass="8400">MVPVPVPVPCLHAAAHVWGDDSPTTLKGAKVNHLLRSAIPVEDPNVGALMGSFGVVASASSGVGAGRPFEESGLVSEGAKLGMP</sequence>
<evidence type="ECO:0000313" key="2">
    <source>
        <dbReference type="Proteomes" id="UP000012015"/>
    </source>
</evidence>
<dbReference type="AlphaFoldDB" id="M7N790"/>
<comment type="caution">
    <text evidence="1">The sequence shown here is derived from an EMBL/GenBank/DDBJ whole genome shotgun (WGS) entry which is preliminary data.</text>
</comment>